<dbReference type="InterPro" id="IPR000834">
    <property type="entry name" value="Peptidase_M14"/>
</dbReference>
<evidence type="ECO:0000313" key="19">
    <source>
        <dbReference type="Proteomes" id="UP000284842"/>
    </source>
</evidence>
<dbReference type="GO" id="GO:0008270">
    <property type="term" value="F:zinc ion binding"/>
    <property type="evidence" value="ECO:0007669"/>
    <property type="project" value="InterPro"/>
</dbReference>
<name>A0A409VYW8_9AGAR</name>
<evidence type="ECO:0000313" key="18">
    <source>
        <dbReference type="EMBL" id="PPQ71458.1"/>
    </source>
</evidence>
<evidence type="ECO:0000256" key="12">
    <source>
        <dbReference type="ARBA" id="ARBA00023049"/>
    </source>
</evidence>
<dbReference type="PROSITE" id="PS52035">
    <property type="entry name" value="PEPTIDASE_M14"/>
    <property type="match status" value="1"/>
</dbReference>
<evidence type="ECO:0000256" key="8">
    <source>
        <dbReference type="ARBA" id="ARBA00022729"/>
    </source>
</evidence>
<feature type="signal peptide" evidence="16">
    <location>
        <begin position="1"/>
        <end position="18"/>
    </location>
</feature>
<keyword evidence="8 16" id="KW-0732">Signal</keyword>
<dbReference type="FunCoup" id="A0A409VYW8">
    <property type="interactions" value="4"/>
</dbReference>
<keyword evidence="7" id="KW-0479">Metal-binding</keyword>
<evidence type="ECO:0000256" key="9">
    <source>
        <dbReference type="ARBA" id="ARBA00022801"/>
    </source>
</evidence>
<keyword evidence="10" id="KW-0862">Zinc</keyword>
<sequence length="438" mass="47747">MKFTGIFALFAVVLPAIAIPVRDHTTGYDGIKVLRIPTGNSTARLDALIDTLDLSVWTHASLPNSHIDVEVPKNVFKKFTSSVGQILKDEGVNAAVEVMHEDLGVSIRKEAEGLVTADQFTVQAGLANDAWFNAYHSYNDHITWLNDLVATFPNNARIVSSGTSVGGRDIKGVNIFGSSGSGTKPAIIWHGNIHAREWITSMTVEYLAYSLLNNYANSTEVKGYVDKYDFYIFPITNPDGFAFSQTNTRLWRKNRSSPPSGSSCYGRDLNRNWNVAWSQTNGASTSPCADTYKGQSAADTPEVRGLAAFIDARARSSAGAKMFVDWHSYSQLFLYPYGYSCTKVATDNTELGRLASGFATALRAVYGTRYTTGPICSTIYATTGSSTDYTYDVSKIKYSFAAELRDTGANGFVLPASQIRPSGVETWAGVKYLLANMA</sequence>
<dbReference type="SUPFAM" id="SSF54897">
    <property type="entry name" value="Protease propeptides/inhibitors"/>
    <property type="match status" value="1"/>
</dbReference>
<dbReference type="GO" id="GO:0006508">
    <property type="term" value="P:proteolysis"/>
    <property type="evidence" value="ECO:0007669"/>
    <property type="project" value="UniProtKB-KW"/>
</dbReference>
<dbReference type="Proteomes" id="UP000284842">
    <property type="component" value="Unassembled WGS sequence"/>
</dbReference>
<evidence type="ECO:0000256" key="11">
    <source>
        <dbReference type="ARBA" id="ARBA00023026"/>
    </source>
</evidence>
<dbReference type="PANTHER" id="PTHR11705:SF143">
    <property type="entry name" value="SLL0236 PROTEIN"/>
    <property type="match status" value="1"/>
</dbReference>
<evidence type="ECO:0000259" key="17">
    <source>
        <dbReference type="PROSITE" id="PS52035"/>
    </source>
</evidence>
<evidence type="ECO:0000256" key="10">
    <source>
        <dbReference type="ARBA" id="ARBA00022833"/>
    </source>
</evidence>
<comment type="similarity">
    <text evidence="4 15">Belongs to the peptidase M14 family.</text>
</comment>
<dbReference type="SMART" id="SM00631">
    <property type="entry name" value="Zn_pept"/>
    <property type="match status" value="1"/>
</dbReference>
<dbReference type="EMBL" id="NHTK01005914">
    <property type="protein sequence ID" value="PPQ71458.1"/>
    <property type="molecule type" value="Genomic_DNA"/>
</dbReference>
<evidence type="ECO:0000256" key="16">
    <source>
        <dbReference type="SAM" id="SignalP"/>
    </source>
</evidence>
<keyword evidence="9" id="KW-0378">Hydrolase</keyword>
<gene>
    <name evidence="18" type="ORF">CVT24_011970</name>
</gene>
<keyword evidence="19" id="KW-1185">Reference proteome</keyword>
<keyword evidence="12" id="KW-0482">Metalloprotease</keyword>
<dbReference type="OrthoDB" id="3626597at2759"/>
<organism evidence="18 19">
    <name type="scientific">Panaeolus cyanescens</name>
    <dbReference type="NCBI Taxonomy" id="181874"/>
    <lineage>
        <taxon>Eukaryota</taxon>
        <taxon>Fungi</taxon>
        <taxon>Dikarya</taxon>
        <taxon>Basidiomycota</taxon>
        <taxon>Agaricomycotina</taxon>
        <taxon>Agaricomycetes</taxon>
        <taxon>Agaricomycetidae</taxon>
        <taxon>Agaricales</taxon>
        <taxon>Agaricineae</taxon>
        <taxon>Galeropsidaceae</taxon>
        <taxon>Panaeolus</taxon>
    </lineage>
</organism>
<evidence type="ECO:0000256" key="15">
    <source>
        <dbReference type="PROSITE-ProRule" id="PRU01379"/>
    </source>
</evidence>
<dbReference type="PROSITE" id="PS00133">
    <property type="entry name" value="CARBOXYPEPT_ZN_2"/>
    <property type="match status" value="1"/>
</dbReference>
<evidence type="ECO:0000256" key="5">
    <source>
        <dbReference type="ARBA" id="ARBA00022525"/>
    </source>
</evidence>
<evidence type="ECO:0000256" key="6">
    <source>
        <dbReference type="ARBA" id="ARBA00022670"/>
    </source>
</evidence>
<dbReference type="CDD" id="cd03860">
    <property type="entry name" value="M14_CP_A-B_like"/>
    <property type="match status" value="1"/>
</dbReference>
<protein>
    <recommendedName>
        <fullName evidence="17">Peptidase M14 domain-containing protein</fullName>
    </recommendedName>
</protein>
<dbReference type="STRING" id="181874.A0A409VYW8"/>
<dbReference type="GO" id="GO:0005615">
    <property type="term" value="C:extracellular space"/>
    <property type="evidence" value="ECO:0007669"/>
    <property type="project" value="TreeGrafter"/>
</dbReference>
<evidence type="ECO:0000256" key="14">
    <source>
        <dbReference type="ARBA" id="ARBA00023157"/>
    </source>
</evidence>
<dbReference type="PANTHER" id="PTHR11705">
    <property type="entry name" value="PROTEASE FAMILY M14 CARBOXYPEPTIDASE A,B"/>
    <property type="match status" value="1"/>
</dbReference>
<evidence type="ECO:0000256" key="2">
    <source>
        <dbReference type="ARBA" id="ARBA00003091"/>
    </source>
</evidence>
<keyword evidence="14" id="KW-1015">Disulfide bond</keyword>
<evidence type="ECO:0000256" key="7">
    <source>
        <dbReference type="ARBA" id="ARBA00022723"/>
    </source>
</evidence>
<evidence type="ECO:0000256" key="1">
    <source>
        <dbReference type="ARBA" id="ARBA00001947"/>
    </source>
</evidence>
<keyword evidence="11" id="KW-0843">Virulence</keyword>
<evidence type="ECO:0000256" key="4">
    <source>
        <dbReference type="ARBA" id="ARBA00005988"/>
    </source>
</evidence>
<dbReference type="AlphaFoldDB" id="A0A409VYW8"/>
<dbReference type="Pfam" id="PF00246">
    <property type="entry name" value="Peptidase_M14"/>
    <property type="match status" value="1"/>
</dbReference>
<accession>A0A409VYW8</accession>
<dbReference type="InParanoid" id="A0A409VYW8"/>
<dbReference type="PRINTS" id="PR00765">
    <property type="entry name" value="CRBOXYPTASEA"/>
</dbReference>
<dbReference type="Gene3D" id="3.30.70.340">
    <property type="entry name" value="Metallocarboxypeptidase-like"/>
    <property type="match status" value="1"/>
</dbReference>
<dbReference type="Gene3D" id="3.40.630.10">
    <property type="entry name" value="Zn peptidases"/>
    <property type="match status" value="1"/>
</dbReference>
<reference evidence="18 19" key="1">
    <citation type="journal article" date="2018" name="Evol. Lett.">
        <title>Horizontal gene cluster transfer increased hallucinogenic mushroom diversity.</title>
        <authorList>
            <person name="Reynolds H.T."/>
            <person name="Vijayakumar V."/>
            <person name="Gluck-Thaler E."/>
            <person name="Korotkin H.B."/>
            <person name="Matheny P.B."/>
            <person name="Slot J.C."/>
        </authorList>
    </citation>
    <scope>NUCLEOTIDE SEQUENCE [LARGE SCALE GENOMIC DNA]</scope>
    <source>
        <strain evidence="18 19">2629</strain>
    </source>
</reference>
<evidence type="ECO:0000256" key="3">
    <source>
        <dbReference type="ARBA" id="ARBA00004613"/>
    </source>
</evidence>
<dbReference type="FunFam" id="3.40.630.10:FF:000165">
    <property type="entry name" value="Glucan 1,4-alpha-glucosidase, putative"/>
    <property type="match status" value="1"/>
</dbReference>
<comment type="cofactor">
    <cofactor evidence="1">
        <name>Zn(2+)</name>
        <dbReference type="ChEBI" id="CHEBI:29105"/>
    </cofactor>
</comment>
<dbReference type="InterPro" id="IPR057247">
    <property type="entry name" value="CARBOXYPEPT_ZN_2"/>
</dbReference>
<comment type="caution">
    <text evidence="18">The sequence shown here is derived from an EMBL/GenBank/DDBJ whole genome shotgun (WGS) entry which is preliminary data.</text>
</comment>
<feature type="domain" description="Peptidase M14" evidence="17">
    <location>
        <begin position="134"/>
        <end position="437"/>
    </location>
</feature>
<keyword evidence="13" id="KW-0865">Zymogen</keyword>
<feature type="chain" id="PRO_5019316807" description="Peptidase M14 domain-containing protein" evidence="16">
    <location>
        <begin position="19"/>
        <end position="438"/>
    </location>
</feature>
<evidence type="ECO:0000256" key="13">
    <source>
        <dbReference type="ARBA" id="ARBA00023145"/>
    </source>
</evidence>
<proteinExistence type="inferred from homology"/>
<comment type="function">
    <text evidence="2">Extracellular metalloprotease that contributes to pathogenicity.</text>
</comment>
<dbReference type="InterPro" id="IPR036990">
    <property type="entry name" value="M14A-like_propep"/>
</dbReference>
<comment type="subcellular location">
    <subcellularLocation>
        <location evidence="3">Secreted</location>
    </subcellularLocation>
</comment>
<keyword evidence="5" id="KW-0964">Secreted</keyword>
<dbReference type="SUPFAM" id="SSF53187">
    <property type="entry name" value="Zn-dependent exopeptidases"/>
    <property type="match status" value="1"/>
</dbReference>
<feature type="active site" description="Proton donor/acceptor" evidence="15">
    <location>
        <position position="403"/>
    </location>
</feature>
<keyword evidence="6" id="KW-0645">Protease</keyword>
<dbReference type="GO" id="GO:0004181">
    <property type="term" value="F:metallocarboxypeptidase activity"/>
    <property type="evidence" value="ECO:0007669"/>
    <property type="project" value="InterPro"/>
</dbReference>